<evidence type="ECO:0000259" key="10">
    <source>
        <dbReference type="Pfam" id="PF16177"/>
    </source>
</evidence>
<evidence type="ECO:0000256" key="6">
    <source>
        <dbReference type="ARBA" id="ARBA00022990"/>
    </source>
</evidence>
<feature type="domain" description="Acetyl-coenzyme A synthetase N-terminal" evidence="10">
    <location>
        <begin position="12"/>
        <end position="68"/>
    </location>
</feature>
<dbReference type="EMBL" id="JBHLTQ010000003">
    <property type="protein sequence ID" value="MFC0604373.1"/>
    <property type="molecule type" value="Genomic_DNA"/>
</dbReference>
<feature type="domain" description="AMP-binding enzyme C-terminal" evidence="9">
    <location>
        <begin position="519"/>
        <end position="598"/>
    </location>
</feature>
<dbReference type="EC" id="6.2.1.1" evidence="2 7"/>
<comment type="similarity">
    <text evidence="1">Belongs to the ATP-dependent AMP-binding enzyme family.</text>
</comment>
<evidence type="ECO:0000259" key="8">
    <source>
        <dbReference type="Pfam" id="PF00501"/>
    </source>
</evidence>
<reference evidence="11 12" key="1">
    <citation type="submission" date="2024-09" db="EMBL/GenBank/DDBJ databases">
        <authorList>
            <person name="Sun Q."/>
            <person name="Mori K."/>
        </authorList>
    </citation>
    <scope>NUCLEOTIDE SEQUENCE [LARGE SCALE GENOMIC DNA]</scope>
    <source>
        <strain evidence="11 12">NCAIM B.02481</strain>
    </source>
</reference>
<proteinExistence type="inferred from homology"/>
<comment type="caution">
    <text evidence="11">The sequence shown here is derived from an EMBL/GenBank/DDBJ whole genome shotgun (WGS) entry which is preliminary data.</text>
</comment>
<dbReference type="RefSeq" id="WP_386061865.1">
    <property type="nucleotide sequence ID" value="NZ_JBHLTQ010000003.1"/>
</dbReference>
<evidence type="ECO:0000259" key="9">
    <source>
        <dbReference type="Pfam" id="PF13193"/>
    </source>
</evidence>
<dbReference type="InterPro" id="IPR020845">
    <property type="entry name" value="AMP-binding_CS"/>
</dbReference>
<evidence type="ECO:0000256" key="5">
    <source>
        <dbReference type="ARBA" id="ARBA00022840"/>
    </source>
</evidence>
<dbReference type="Pfam" id="PF16177">
    <property type="entry name" value="ACAS_N"/>
    <property type="match status" value="1"/>
</dbReference>
<dbReference type="InterPro" id="IPR025110">
    <property type="entry name" value="AMP-bd_C"/>
</dbReference>
<dbReference type="NCBIfam" id="TIGR02188">
    <property type="entry name" value="Ac_CoA_lig_AcsA"/>
    <property type="match status" value="1"/>
</dbReference>
<evidence type="ECO:0000313" key="12">
    <source>
        <dbReference type="Proteomes" id="UP001589832"/>
    </source>
</evidence>
<dbReference type="InterPro" id="IPR000873">
    <property type="entry name" value="AMP-dep_synth/lig_dom"/>
</dbReference>
<feature type="domain" description="AMP-dependent synthetase/ligase" evidence="8">
    <location>
        <begin position="70"/>
        <end position="462"/>
    </location>
</feature>
<dbReference type="SUPFAM" id="SSF56801">
    <property type="entry name" value="Acetyl-CoA synthetase-like"/>
    <property type="match status" value="1"/>
</dbReference>
<evidence type="ECO:0000256" key="3">
    <source>
        <dbReference type="ARBA" id="ARBA00022598"/>
    </source>
</evidence>
<dbReference type="NCBIfam" id="NF001208">
    <property type="entry name" value="PRK00174.1"/>
    <property type="match status" value="1"/>
</dbReference>
<gene>
    <name evidence="11" type="primary">acs</name>
    <name evidence="11" type="ORF">ACFFGA_07400</name>
</gene>
<keyword evidence="6" id="KW-0007">Acetylation</keyword>
<evidence type="ECO:0000256" key="2">
    <source>
        <dbReference type="ARBA" id="ARBA00013275"/>
    </source>
</evidence>
<evidence type="ECO:0000256" key="1">
    <source>
        <dbReference type="ARBA" id="ARBA00006432"/>
    </source>
</evidence>
<organism evidence="11 12">
    <name type="scientific">Winogradskyella pulchriflava</name>
    <dbReference type="NCBI Taxonomy" id="1110688"/>
    <lineage>
        <taxon>Bacteria</taxon>
        <taxon>Pseudomonadati</taxon>
        <taxon>Bacteroidota</taxon>
        <taxon>Flavobacteriia</taxon>
        <taxon>Flavobacteriales</taxon>
        <taxon>Flavobacteriaceae</taxon>
        <taxon>Winogradskyella</taxon>
    </lineage>
</organism>
<dbReference type="PROSITE" id="PS00455">
    <property type="entry name" value="AMP_BINDING"/>
    <property type="match status" value="1"/>
</dbReference>
<dbReference type="InterPro" id="IPR045851">
    <property type="entry name" value="AMP-bd_C_sf"/>
</dbReference>
<dbReference type="InterPro" id="IPR011904">
    <property type="entry name" value="Ac_CoA_lig"/>
</dbReference>
<dbReference type="Pfam" id="PF00501">
    <property type="entry name" value="AMP-binding"/>
    <property type="match status" value="1"/>
</dbReference>
<dbReference type="Proteomes" id="UP001589832">
    <property type="component" value="Unassembled WGS sequence"/>
</dbReference>
<name>A0ABV6Q7Y1_9FLAO</name>
<dbReference type="Pfam" id="PF13193">
    <property type="entry name" value="AMP-binding_C"/>
    <property type="match status" value="1"/>
</dbReference>
<keyword evidence="5" id="KW-0067">ATP-binding</keyword>
<evidence type="ECO:0000313" key="11">
    <source>
        <dbReference type="EMBL" id="MFC0604373.1"/>
    </source>
</evidence>
<dbReference type="Gene3D" id="3.40.50.12780">
    <property type="entry name" value="N-terminal domain of ligase-like"/>
    <property type="match status" value="1"/>
</dbReference>
<dbReference type="InterPro" id="IPR042099">
    <property type="entry name" value="ANL_N_sf"/>
</dbReference>
<dbReference type="GO" id="GO:0003987">
    <property type="term" value="F:acetate-CoA ligase activity"/>
    <property type="evidence" value="ECO:0007669"/>
    <property type="project" value="UniProtKB-EC"/>
</dbReference>
<accession>A0ABV6Q7Y1</accession>
<dbReference type="CDD" id="cd05966">
    <property type="entry name" value="ACS"/>
    <property type="match status" value="1"/>
</dbReference>
<dbReference type="Gene3D" id="3.30.300.30">
    <property type="match status" value="1"/>
</dbReference>
<sequence>MSNYHIKQFEEYFQVYRKSVRNPEQFWEEIAEEHFVWRKKWTNVLSWDFKKPEVKWYEGAKLNITENCLDRHLRTRGDKTAILFEPNDPNEPAEHISYIQLHERVCKFANVLKEKGIKKGDRVCIYLPMIPELAVSLLACARIGAIHSVVFAGFSATALSTRINDSDCKMVITADGSYRGAKTIDLKGIVDEALNDTPGVESVLVAKRINSDINMKEGRDFWLQTLLDEAYQDCDIEIMDAEDPLFILYTSGSTGMPKGMMHTCGGYMVYTAYTFKNVFQYTEKDVYWCTADIGWITGHSYIVYGPLCNGATTVMFEGVPSYPDFGRFWEIVEKHKVNQFYTAPTAIRALAKEGVEHLEKHDLSSIKVLGTVGEPINEEAWHWYDDNVGKKKAPIVDTWWQTETGGIMITPIAFATPTKPTYATLPFIGIQPALMDENGKEIKGNQVDGRLCVKFPWPSMARTIWGNHQRYKDTYFSAYENMYFTGDGALRDEVGYYRITGRVDDVIIVSGHNLGTAPIEDAINEHPAVSESAIVGFPHDVKGNALYGYVTLKETGESRNHDNLRKEINQLITEQIGPIAKLDKIQFTNGLPKTRSGKIMRRILRKIACNETDQLGDTSTLLNPEVVEEIIDNVI</sequence>
<dbReference type="PANTHER" id="PTHR24095:SF14">
    <property type="entry name" value="ACETYL-COENZYME A SYNTHETASE 1"/>
    <property type="match status" value="1"/>
</dbReference>
<protein>
    <recommendedName>
        <fullName evidence="2 7">Acetate--CoA ligase</fullName>
        <ecNumber evidence="2 7">6.2.1.1</ecNumber>
    </recommendedName>
</protein>
<keyword evidence="4" id="KW-0547">Nucleotide-binding</keyword>
<dbReference type="PANTHER" id="PTHR24095">
    <property type="entry name" value="ACETYL-COENZYME A SYNTHETASE"/>
    <property type="match status" value="1"/>
</dbReference>
<keyword evidence="3 11" id="KW-0436">Ligase</keyword>
<evidence type="ECO:0000256" key="7">
    <source>
        <dbReference type="NCBIfam" id="TIGR02188"/>
    </source>
</evidence>
<dbReference type="InterPro" id="IPR032387">
    <property type="entry name" value="ACAS_N"/>
</dbReference>
<evidence type="ECO:0000256" key="4">
    <source>
        <dbReference type="ARBA" id="ARBA00022741"/>
    </source>
</evidence>
<keyword evidence="12" id="KW-1185">Reference proteome</keyword>